<sequence>MLPLRFNDSIVVLDALKDRGVKTADGYGDSSFEDEMHNEEDEMQR</sequence>
<dbReference type="Proteomes" id="UP000265520">
    <property type="component" value="Unassembled WGS sequence"/>
</dbReference>
<dbReference type="AlphaFoldDB" id="A0A392TYD5"/>
<accession>A0A392TYD5</accession>
<feature type="region of interest" description="Disordered" evidence="1">
    <location>
        <begin position="24"/>
        <end position="45"/>
    </location>
</feature>
<dbReference type="EMBL" id="LXQA010690341">
    <property type="protein sequence ID" value="MCI66181.1"/>
    <property type="molecule type" value="Genomic_DNA"/>
</dbReference>
<evidence type="ECO:0000313" key="2">
    <source>
        <dbReference type="EMBL" id="MCI66181.1"/>
    </source>
</evidence>
<reference evidence="2 3" key="1">
    <citation type="journal article" date="2018" name="Front. Plant Sci.">
        <title>Red Clover (Trifolium pratense) and Zigzag Clover (T. medium) - A Picture of Genomic Similarities and Differences.</title>
        <authorList>
            <person name="Dluhosova J."/>
            <person name="Istvanek J."/>
            <person name="Nedelnik J."/>
            <person name="Repkova J."/>
        </authorList>
    </citation>
    <scope>NUCLEOTIDE SEQUENCE [LARGE SCALE GENOMIC DNA]</scope>
    <source>
        <strain evidence="3">cv. 10/8</strain>
        <tissue evidence="2">Leaf</tissue>
    </source>
</reference>
<organism evidence="2 3">
    <name type="scientific">Trifolium medium</name>
    <dbReference type="NCBI Taxonomy" id="97028"/>
    <lineage>
        <taxon>Eukaryota</taxon>
        <taxon>Viridiplantae</taxon>
        <taxon>Streptophyta</taxon>
        <taxon>Embryophyta</taxon>
        <taxon>Tracheophyta</taxon>
        <taxon>Spermatophyta</taxon>
        <taxon>Magnoliopsida</taxon>
        <taxon>eudicotyledons</taxon>
        <taxon>Gunneridae</taxon>
        <taxon>Pentapetalae</taxon>
        <taxon>rosids</taxon>
        <taxon>fabids</taxon>
        <taxon>Fabales</taxon>
        <taxon>Fabaceae</taxon>
        <taxon>Papilionoideae</taxon>
        <taxon>50 kb inversion clade</taxon>
        <taxon>NPAAA clade</taxon>
        <taxon>Hologalegina</taxon>
        <taxon>IRL clade</taxon>
        <taxon>Trifolieae</taxon>
        <taxon>Trifolium</taxon>
    </lineage>
</organism>
<evidence type="ECO:0000256" key="1">
    <source>
        <dbReference type="SAM" id="MobiDB-lite"/>
    </source>
</evidence>
<protein>
    <submittedName>
        <fullName evidence="2">Uncharacterized protein</fullName>
    </submittedName>
</protein>
<comment type="caution">
    <text evidence="2">The sequence shown here is derived from an EMBL/GenBank/DDBJ whole genome shotgun (WGS) entry which is preliminary data.</text>
</comment>
<name>A0A392TYD5_9FABA</name>
<evidence type="ECO:0000313" key="3">
    <source>
        <dbReference type="Proteomes" id="UP000265520"/>
    </source>
</evidence>
<proteinExistence type="predicted"/>
<keyword evidence="3" id="KW-1185">Reference proteome</keyword>
<feature type="compositionally biased region" description="Acidic residues" evidence="1">
    <location>
        <begin position="31"/>
        <end position="45"/>
    </location>
</feature>